<feature type="transmembrane region" description="Helical" evidence="8">
    <location>
        <begin position="289"/>
        <end position="313"/>
    </location>
</feature>
<dbReference type="AlphaFoldDB" id="A0A1H8S0B5"/>
<feature type="transmembrane region" description="Helical" evidence="8">
    <location>
        <begin position="135"/>
        <end position="151"/>
    </location>
</feature>
<dbReference type="OrthoDB" id="9150135at2"/>
<evidence type="ECO:0000256" key="8">
    <source>
        <dbReference type="SAM" id="Phobius"/>
    </source>
</evidence>
<keyword evidence="5 8" id="KW-0812">Transmembrane</keyword>
<feature type="domain" description="Major facilitator superfamily associated" evidence="9">
    <location>
        <begin position="6"/>
        <end position="358"/>
    </location>
</feature>
<keyword evidence="11" id="KW-1185">Reference proteome</keyword>
<dbReference type="InterPro" id="IPR024989">
    <property type="entry name" value="MFS_assoc_dom"/>
</dbReference>
<evidence type="ECO:0000256" key="6">
    <source>
        <dbReference type="ARBA" id="ARBA00022989"/>
    </source>
</evidence>
<dbReference type="Gene3D" id="1.20.1250.20">
    <property type="entry name" value="MFS general substrate transporter like domains"/>
    <property type="match status" value="2"/>
</dbReference>
<evidence type="ECO:0000256" key="1">
    <source>
        <dbReference type="ARBA" id="ARBA00004429"/>
    </source>
</evidence>
<feature type="transmembrane region" description="Helical" evidence="8">
    <location>
        <begin position="325"/>
        <end position="344"/>
    </location>
</feature>
<feature type="transmembrane region" description="Helical" evidence="8">
    <location>
        <begin position="95"/>
        <end position="114"/>
    </location>
</feature>
<dbReference type="STRING" id="42354.SAMN05216333_11629"/>
<sequence length="381" mass="43171">MPSLPYWRLSGFYFFYFAFIGAFSPYWSLYLQSLSFNALQIGVLMSLLLVARIFSPAVWGWLADHTGKRVRVVQVAAVSGLLSFCGFFAGESFAWIFFVMLLMSFFWSASLPLMEAITLSHLENYTDKYGRIRSWGSVGFVLAVVGIGYLLEQVEIIWLLWVVLGLKLGIVIFSYHIPEKEIMRHATGLHSVRQICLRPEVMAFLLSSLLMLFAHGAYYTFFSIYLVEHGYDKGFVGWLWATGVICEIGIFFIMPWLMRHFRLKHILIFSFACAVLRFVLIGQCVEWPIVIIFAQILHAATYGTHHVAAMMVIHQFFQGRHQAKGQAIYTSTAYGIGGALGAVFSGYTWDWLGADITFFINAAAALAGLVLIAWKMKSFNH</sequence>
<feature type="transmembrane region" description="Helical" evidence="8">
    <location>
        <begin position="157"/>
        <end position="177"/>
    </location>
</feature>
<keyword evidence="4" id="KW-0997">Cell inner membrane</keyword>
<dbReference type="SUPFAM" id="SSF103473">
    <property type="entry name" value="MFS general substrate transporter"/>
    <property type="match status" value="1"/>
</dbReference>
<evidence type="ECO:0000313" key="10">
    <source>
        <dbReference type="EMBL" id="SEO71977.1"/>
    </source>
</evidence>
<feature type="transmembrane region" description="Helical" evidence="8">
    <location>
        <begin position="265"/>
        <end position="283"/>
    </location>
</feature>
<keyword evidence="2" id="KW-0813">Transport</keyword>
<protein>
    <submittedName>
        <fullName evidence="10">MFS transporter, PPP family, 3-phenylpropionic acid transporter</fullName>
    </submittedName>
</protein>
<accession>A0A1H8S0B5</accession>
<feature type="transmembrane region" description="Helical" evidence="8">
    <location>
        <begin position="70"/>
        <end position="89"/>
    </location>
</feature>
<dbReference type="InterPro" id="IPR036259">
    <property type="entry name" value="MFS_trans_sf"/>
</dbReference>
<gene>
    <name evidence="10" type="ORF">SAMN05216333_11629</name>
</gene>
<feature type="transmembrane region" description="Helical" evidence="8">
    <location>
        <begin position="203"/>
        <end position="226"/>
    </location>
</feature>
<dbReference type="GO" id="GO:0015528">
    <property type="term" value="F:lactose:proton symporter activity"/>
    <property type="evidence" value="ECO:0007669"/>
    <property type="project" value="TreeGrafter"/>
</dbReference>
<feature type="transmembrane region" description="Helical" evidence="8">
    <location>
        <begin position="12"/>
        <end position="29"/>
    </location>
</feature>
<keyword evidence="6 8" id="KW-1133">Transmembrane helix</keyword>
<dbReference type="Pfam" id="PF12832">
    <property type="entry name" value="MFS_1_like"/>
    <property type="match status" value="1"/>
</dbReference>
<feature type="transmembrane region" description="Helical" evidence="8">
    <location>
        <begin position="238"/>
        <end position="258"/>
    </location>
</feature>
<dbReference type="RefSeq" id="WP_090319720.1">
    <property type="nucleotide sequence ID" value="NZ_FNOE01000015.1"/>
</dbReference>
<evidence type="ECO:0000313" key="11">
    <source>
        <dbReference type="Proteomes" id="UP000198814"/>
    </source>
</evidence>
<dbReference type="NCBIfam" id="NF037955">
    <property type="entry name" value="mfs"/>
    <property type="match status" value="1"/>
</dbReference>
<reference evidence="11" key="1">
    <citation type="submission" date="2016-10" db="EMBL/GenBank/DDBJ databases">
        <authorList>
            <person name="Varghese N."/>
            <person name="Submissions S."/>
        </authorList>
    </citation>
    <scope>NUCLEOTIDE SEQUENCE [LARGE SCALE GENOMIC DNA]</scope>
    <source>
        <strain evidence="11">Nm76</strain>
    </source>
</reference>
<dbReference type="PANTHER" id="PTHR23522">
    <property type="entry name" value="BLL5896 PROTEIN"/>
    <property type="match status" value="1"/>
</dbReference>
<evidence type="ECO:0000259" key="9">
    <source>
        <dbReference type="Pfam" id="PF12832"/>
    </source>
</evidence>
<comment type="subcellular location">
    <subcellularLocation>
        <location evidence="1">Cell inner membrane</location>
        <topology evidence="1">Multi-pass membrane protein</topology>
    </subcellularLocation>
</comment>
<evidence type="ECO:0000256" key="5">
    <source>
        <dbReference type="ARBA" id="ARBA00022692"/>
    </source>
</evidence>
<keyword evidence="3" id="KW-1003">Cell membrane</keyword>
<keyword evidence="7 8" id="KW-0472">Membrane</keyword>
<evidence type="ECO:0000256" key="7">
    <source>
        <dbReference type="ARBA" id="ARBA00023136"/>
    </source>
</evidence>
<dbReference type="EMBL" id="FODO01000016">
    <property type="protein sequence ID" value="SEO71977.1"/>
    <property type="molecule type" value="Genomic_DNA"/>
</dbReference>
<evidence type="ECO:0000256" key="2">
    <source>
        <dbReference type="ARBA" id="ARBA00022448"/>
    </source>
</evidence>
<feature type="transmembrane region" description="Helical" evidence="8">
    <location>
        <begin position="356"/>
        <end position="374"/>
    </location>
</feature>
<evidence type="ECO:0000256" key="4">
    <source>
        <dbReference type="ARBA" id="ARBA00022519"/>
    </source>
</evidence>
<proteinExistence type="predicted"/>
<dbReference type="GO" id="GO:0005886">
    <property type="term" value="C:plasma membrane"/>
    <property type="evidence" value="ECO:0007669"/>
    <property type="project" value="UniProtKB-SubCell"/>
</dbReference>
<dbReference type="PANTHER" id="PTHR23522:SF10">
    <property type="entry name" value="3-PHENYLPROPIONIC ACID TRANSPORTER-RELATED"/>
    <property type="match status" value="1"/>
</dbReference>
<organism evidence="10 11">
    <name type="scientific">Nitrosomonas oligotropha</name>
    <dbReference type="NCBI Taxonomy" id="42354"/>
    <lineage>
        <taxon>Bacteria</taxon>
        <taxon>Pseudomonadati</taxon>
        <taxon>Pseudomonadota</taxon>
        <taxon>Betaproteobacteria</taxon>
        <taxon>Nitrosomonadales</taxon>
        <taxon>Nitrosomonadaceae</taxon>
        <taxon>Nitrosomonas</taxon>
    </lineage>
</organism>
<feature type="transmembrane region" description="Helical" evidence="8">
    <location>
        <begin position="41"/>
        <end position="63"/>
    </location>
</feature>
<name>A0A1H8S0B5_9PROT</name>
<dbReference type="InterPro" id="IPR026032">
    <property type="entry name" value="HcaT-like"/>
</dbReference>
<dbReference type="GO" id="GO:0030395">
    <property type="term" value="F:lactose binding"/>
    <property type="evidence" value="ECO:0007669"/>
    <property type="project" value="TreeGrafter"/>
</dbReference>
<evidence type="ECO:0000256" key="3">
    <source>
        <dbReference type="ARBA" id="ARBA00022475"/>
    </source>
</evidence>
<dbReference type="Proteomes" id="UP000198814">
    <property type="component" value="Unassembled WGS sequence"/>
</dbReference>
<dbReference type="PIRSF" id="PIRSF004925">
    <property type="entry name" value="HcaT"/>
    <property type="match status" value="1"/>
</dbReference>